<dbReference type="PANTHER" id="PTHR38342">
    <property type="entry name" value="SLR5037 PROTEIN"/>
    <property type="match status" value="1"/>
</dbReference>
<sequence>MFRYRRKVGMSLKEAEEKFKARLEEKGYKVVLEFTPSDVVKAKLGVEMEPYRILYVCNPKKFYEMTKVEYEIGSFAPCPVLIYEKGGETYVAINTADDIVEVIKEPLEDVKAAIESL</sequence>
<evidence type="ECO:0000313" key="3">
    <source>
        <dbReference type="Proteomes" id="UP000073604"/>
    </source>
</evidence>
<dbReference type="AlphaFoldDB" id="A0A142CSU1"/>
<dbReference type="OrthoDB" id="2559at2157"/>
<keyword evidence="3" id="KW-1185">Reference proteome</keyword>
<proteinExistence type="predicted"/>
<dbReference type="Proteomes" id="UP000073604">
    <property type="component" value="Chromosome"/>
</dbReference>
<dbReference type="GeneID" id="27139070"/>
<accession>A0A142CSU1</accession>
<protein>
    <recommendedName>
        <fullName evidence="1">DUF302 domain-containing protein</fullName>
    </recommendedName>
</protein>
<dbReference type="InterPro" id="IPR016796">
    <property type="entry name" value="UCP021774"/>
</dbReference>
<dbReference type="Pfam" id="PF03625">
    <property type="entry name" value="DUF302"/>
    <property type="match status" value="1"/>
</dbReference>
<organism evidence="2 3">
    <name type="scientific">Thermococcus peptonophilus</name>
    <dbReference type="NCBI Taxonomy" id="53952"/>
    <lineage>
        <taxon>Archaea</taxon>
        <taxon>Methanobacteriati</taxon>
        <taxon>Methanobacteriota</taxon>
        <taxon>Thermococci</taxon>
        <taxon>Thermococcales</taxon>
        <taxon>Thermococcaceae</taxon>
        <taxon>Thermococcus</taxon>
    </lineage>
</organism>
<dbReference type="EMBL" id="CP014750">
    <property type="protein sequence ID" value="AMQ17843.1"/>
    <property type="molecule type" value="Genomic_DNA"/>
</dbReference>
<dbReference type="STRING" id="53952.A0127_00950"/>
<feature type="domain" description="DUF302" evidence="1">
    <location>
        <begin position="38"/>
        <end position="94"/>
    </location>
</feature>
<dbReference type="CDD" id="cd14797">
    <property type="entry name" value="DUF302"/>
    <property type="match status" value="1"/>
</dbReference>
<dbReference type="SUPFAM" id="SSF103247">
    <property type="entry name" value="TT1751-like"/>
    <property type="match status" value="1"/>
</dbReference>
<dbReference type="RefSeq" id="WP_054841007.1">
    <property type="nucleotide sequence ID" value="NZ_CP014750.1"/>
</dbReference>
<dbReference type="PANTHER" id="PTHR38342:SF1">
    <property type="entry name" value="SLR5037 PROTEIN"/>
    <property type="match status" value="1"/>
</dbReference>
<reference evidence="3" key="1">
    <citation type="submission" date="2016-03" db="EMBL/GenBank/DDBJ databases">
        <authorList>
            <person name="Oger P.M."/>
        </authorList>
    </citation>
    <scope>NUCLEOTIDE SEQUENCE [LARGE SCALE GENOMIC DNA]</scope>
    <source>
        <strain evidence="3">OG-1</strain>
    </source>
</reference>
<evidence type="ECO:0000259" key="1">
    <source>
        <dbReference type="Pfam" id="PF03625"/>
    </source>
</evidence>
<gene>
    <name evidence="2" type="ORF">A0127_00950</name>
</gene>
<dbReference type="PIRSF" id="PIRSF021774">
    <property type="entry name" value="UCP021774"/>
    <property type="match status" value="1"/>
</dbReference>
<dbReference type="InterPro" id="IPR035923">
    <property type="entry name" value="TT1751-like_sf"/>
</dbReference>
<evidence type="ECO:0000313" key="2">
    <source>
        <dbReference type="EMBL" id="AMQ17843.1"/>
    </source>
</evidence>
<dbReference type="Gene3D" id="3.30.310.70">
    <property type="entry name" value="TT1751-like domain"/>
    <property type="match status" value="1"/>
</dbReference>
<dbReference type="InterPro" id="IPR005180">
    <property type="entry name" value="DUF302"/>
</dbReference>
<dbReference type="KEGG" id="tpep:A0127_00950"/>
<name>A0A142CSU1_9EURY</name>